<protein>
    <submittedName>
        <fullName evidence="1">Uncharacterized protein</fullName>
    </submittedName>
</protein>
<dbReference type="AlphaFoldDB" id="A0A8H8UTK4"/>
<proteinExistence type="predicted"/>
<accession>A0A8H8UTK4</accession>
<organism evidence="1 2">
    <name type="scientific">Orbilia oligospora</name>
    <name type="common">Nematode-trapping fungus</name>
    <name type="synonym">Arthrobotrys oligospora</name>
    <dbReference type="NCBI Taxonomy" id="2813651"/>
    <lineage>
        <taxon>Eukaryota</taxon>
        <taxon>Fungi</taxon>
        <taxon>Dikarya</taxon>
        <taxon>Ascomycota</taxon>
        <taxon>Pezizomycotina</taxon>
        <taxon>Orbiliomycetes</taxon>
        <taxon>Orbiliales</taxon>
        <taxon>Orbiliaceae</taxon>
        <taxon>Orbilia</taxon>
    </lineage>
</organism>
<dbReference type="EMBL" id="WIWT01000142">
    <property type="protein sequence ID" value="KAF3198014.1"/>
    <property type="molecule type" value="Genomic_DNA"/>
</dbReference>
<reference evidence="1" key="1">
    <citation type="submission" date="2019-06" db="EMBL/GenBank/DDBJ databases">
        <authorList>
            <person name="Palmer J.M."/>
        </authorList>
    </citation>
    <scope>NUCLEOTIDE SEQUENCE</scope>
    <source>
        <strain evidence="1">TWF679</strain>
    </source>
</reference>
<name>A0A8H8UTK4_ORBOL</name>
<comment type="caution">
    <text evidence="1">The sequence shown here is derived from an EMBL/GenBank/DDBJ whole genome shotgun (WGS) entry which is preliminary data.</text>
</comment>
<evidence type="ECO:0000313" key="2">
    <source>
        <dbReference type="Proteomes" id="UP000614610"/>
    </source>
</evidence>
<gene>
    <name evidence="1" type="ORF">TWF679_002443</name>
</gene>
<dbReference type="Proteomes" id="UP000614610">
    <property type="component" value="Unassembled WGS sequence"/>
</dbReference>
<evidence type="ECO:0000313" key="1">
    <source>
        <dbReference type="EMBL" id="KAF3198014.1"/>
    </source>
</evidence>
<sequence length="68" mass="7598">MAGTPYGKNICENDCTMAEHRLKMGESIENPAVLTAQWPDSGLWEDKTMLYISRTHNPAGTDCTMARH</sequence>